<sequence length="108" mass="12134">MKFLVRLTTMLPPEMNDERRNALLAAEAERGRELVTDGTIEQLWRLPGRLANVGVWSVPDADALHVALTSLPLWRWMDVQVEALANHPLTSTPTPLVTDAQRDHGRTD</sequence>
<comment type="catalytic activity">
    <reaction evidence="1">
        <text>(S)-muconolactone = (4,5-dihydro-5-oxofuran-2-yl)-acetate</text>
        <dbReference type="Rhea" id="RHEA:12348"/>
        <dbReference type="ChEBI" id="CHEBI:58425"/>
        <dbReference type="ChEBI" id="CHEBI:58736"/>
        <dbReference type="EC" id="5.3.3.4"/>
    </reaction>
</comment>
<dbReference type="RefSeq" id="WP_215795010.1">
    <property type="nucleotide sequence ID" value="NZ_JAHKKG010000016.1"/>
</dbReference>
<comment type="subunit">
    <text evidence="4">Homodecamer.</text>
</comment>
<evidence type="ECO:0000313" key="11">
    <source>
        <dbReference type="Proteomes" id="UP001519654"/>
    </source>
</evidence>
<dbReference type="InterPro" id="IPR026029">
    <property type="entry name" value="MLI_dom"/>
</dbReference>
<evidence type="ECO:0000256" key="8">
    <source>
        <dbReference type="SAM" id="MobiDB-lite"/>
    </source>
</evidence>
<keyword evidence="7" id="KW-0413">Isomerase</keyword>
<organism evidence="10 11">
    <name type="scientific">Paractinoplanes bogorensis</name>
    <dbReference type="NCBI Taxonomy" id="1610840"/>
    <lineage>
        <taxon>Bacteria</taxon>
        <taxon>Bacillati</taxon>
        <taxon>Actinomycetota</taxon>
        <taxon>Actinomycetes</taxon>
        <taxon>Micromonosporales</taxon>
        <taxon>Micromonosporaceae</taxon>
        <taxon>Paractinoplanes</taxon>
    </lineage>
</organism>
<dbReference type="Proteomes" id="UP001519654">
    <property type="component" value="Unassembled WGS sequence"/>
</dbReference>
<evidence type="ECO:0000256" key="7">
    <source>
        <dbReference type="ARBA" id="ARBA00023235"/>
    </source>
</evidence>
<keyword evidence="11" id="KW-1185">Reference proteome</keyword>
<comment type="pathway">
    <text evidence="2">Aromatic compound metabolism; beta-ketoadipate pathway; 5-oxo-4,5-dihydro-2-furylacetate from catechol: step 3/3.</text>
</comment>
<dbReference type="InterPro" id="IPR011008">
    <property type="entry name" value="Dimeric_a/b-barrel"/>
</dbReference>
<reference evidence="10 11" key="1">
    <citation type="submission" date="2021-06" db="EMBL/GenBank/DDBJ databases">
        <title>Actinoplanes lichenicola sp. nov., and Actinoplanes ovalisporus sp. nov., isolated from lichen in Thailand.</title>
        <authorList>
            <person name="Saeng-In P."/>
            <person name="Kanchanasin P."/>
            <person name="Yuki M."/>
            <person name="Kudo T."/>
            <person name="Ohkuma M."/>
            <person name="Phongsopitanun W."/>
            <person name="Tanasupawat S."/>
        </authorList>
    </citation>
    <scope>NUCLEOTIDE SEQUENCE [LARGE SCALE GENOMIC DNA]</scope>
    <source>
        <strain evidence="10 11">NBRC 110975</strain>
    </source>
</reference>
<evidence type="ECO:0000256" key="2">
    <source>
        <dbReference type="ARBA" id="ARBA00005193"/>
    </source>
</evidence>
<evidence type="ECO:0000256" key="6">
    <source>
        <dbReference type="ARBA" id="ARBA00022797"/>
    </source>
</evidence>
<dbReference type="PIRSF" id="PIRSF001486">
    <property type="entry name" value="CatC"/>
    <property type="match status" value="1"/>
</dbReference>
<evidence type="ECO:0000256" key="3">
    <source>
        <dbReference type="ARBA" id="ARBA00010882"/>
    </source>
</evidence>
<dbReference type="Gene3D" id="3.30.70.1060">
    <property type="entry name" value="Dimeric alpha+beta barrel"/>
    <property type="match status" value="1"/>
</dbReference>
<comment type="similarity">
    <text evidence="3">Belongs to the muconolactone Delta-isomerase family.</text>
</comment>
<feature type="domain" description="Muconolactone isomerase" evidence="9">
    <location>
        <begin position="1"/>
        <end position="88"/>
    </location>
</feature>
<name>A0ABS5Z2E6_9ACTN</name>
<evidence type="ECO:0000259" key="9">
    <source>
        <dbReference type="Pfam" id="PF02426"/>
    </source>
</evidence>
<keyword evidence="6" id="KW-0058">Aromatic hydrocarbons catabolism</keyword>
<dbReference type="EC" id="5.3.3.4" evidence="5"/>
<dbReference type="EMBL" id="JAHKKG010000016">
    <property type="protein sequence ID" value="MBU2669865.1"/>
    <property type="molecule type" value="Genomic_DNA"/>
</dbReference>
<dbReference type="SUPFAM" id="SSF54909">
    <property type="entry name" value="Dimeric alpha+beta barrel"/>
    <property type="match status" value="1"/>
</dbReference>
<accession>A0ABS5Z2E6</accession>
<evidence type="ECO:0000256" key="5">
    <source>
        <dbReference type="ARBA" id="ARBA00012070"/>
    </source>
</evidence>
<feature type="region of interest" description="Disordered" evidence="8">
    <location>
        <begin position="89"/>
        <end position="108"/>
    </location>
</feature>
<comment type="caution">
    <text evidence="10">The sequence shown here is derived from an EMBL/GenBank/DDBJ whole genome shotgun (WGS) entry which is preliminary data.</text>
</comment>
<dbReference type="InterPro" id="IPR003464">
    <property type="entry name" value="Muconolactone_d_Isoase"/>
</dbReference>
<evidence type="ECO:0000256" key="1">
    <source>
        <dbReference type="ARBA" id="ARBA00001739"/>
    </source>
</evidence>
<gene>
    <name evidence="10" type="ORF">KOI35_40780</name>
</gene>
<evidence type="ECO:0000256" key="4">
    <source>
        <dbReference type="ARBA" id="ARBA00011365"/>
    </source>
</evidence>
<dbReference type="Pfam" id="PF02426">
    <property type="entry name" value="MIase"/>
    <property type="match status" value="1"/>
</dbReference>
<evidence type="ECO:0000313" key="10">
    <source>
        <dbReference type="EMBL" id="MBU2669865.1"/>
    </source>
</evidence>
<proteinExistence type="inferred from homology"/>
<protein>
    <recommendedName>
        <fullName evidence="5">muconolactone Delta-isomerase</fullName>
        <ecNumber evidence="5">5.3.3.4</ecNumber>
    </recommendedName>
</protein>